<accession>A0ABY9I7F1</accession>
<sequence length="189" mass="20408">MTTSQAHRPNRTLRHLVLGGAAVTTGLVAGTFYVFSCAVMPALGRSDDRTFIEVMQNINDVIENPVFFAGFFGALILTAAAAWQQRRSPGPRGWLFAAFAVYAVAFLLTSGVNVPLNDELAQAGNPAHIADPADVRDRFEDAWVAWNAVRALLCTAALALLLRASHLMTRQLPQELPHLAPDAGSRASR</sequence>
<keyword evidence="1" id="KW-1133">Transmembrane helix</keyword>
<name>A0ABY9I7F1_9ACTN</name>
<dbReference type="RefSeq" id="WP_306090444.1">
    <property type="nucleotide sequence ID" value="NZ_CP120992.1"/>
</dbReference>
<keyword evidence="1" id="KW-0812">Transmembrane</keyword>
<evidence type="ECO:0000313" key="2">
    <source>
        <dbReference type="EMBL" id="WLQ42798.1"/>
    </source>
</evidence>
<feature type="transmembrane region" description="Helical" evidence="1">
    <location>
        <begin position="64"/>
        <end position="83"/>
    </location>
</feature>
<evidence type="ECO:0000256" key="1">
    <source>
        <dbReference type="SAM" id="Phobius"/>
    </source>
</evidence>
<evidence type="ECO:0000313" key="3">
    <source>
        <dbReference type="Proteomes" id="UP001229952"/>
    </source>
</evidence>
<gene>
    <name evidence="2" type="ORF">P8A22_24405</name>
</gene>
<reference evidence="2 3" key="1">
    <citation type="submission" date="2023-03" db="EMBL/GenBank/DDBJ databases">
        <title>Isolation and description of six Streptomyces strains from soil environments, able to metabolize different microbial glucans.</title>
        <authorList>
            <person name="Widen T."/>
            <person name="Larsbrink J."/>
        </authorList>
    </citation>
    <scope>NUCLEOTIDE SEQUENCE [LARGE SCALE GENOMIC DNA]</scope>
    <source>
        <strain evidence="2 3">Mut2</strain>
    </source>
</reference>
<keyword evidence="1" id="KW-0472">Membrane</keyword>
<keyword evidence="3" id="KW-1185">Reference proteome</keyword>
<dbReference type="Proteomes" id="UP001229952">
    <property type="component" value="Chromosome"/>
</dbReference>
<feature type="transmembrane region" description="Helical" evidence="1">
    <location>
        <begin position="95"/>
        <end position="116"/>
    </location>
</feature>
<dbReference type="EMBL" id="CP120992">
    <property type="protein sequence ID" value="WLQ42798.1"/>
    <property type="molecule type" value="Genomic_DNA"/>
</dbReference>
<organism evidence="2 3">
    <name type="scientific">Streptomyces laculatispora</name>
    <dbReference type="NCBI Taxonomy" id="887464"/>
    <lineage>
        <taxon>Bacteria</taxon>
        <taxon>Bacillati</taxon>
        <taxon>Actinomycetota</taxon>
        <taxon>Actinomycetes</taxon>
        <taxon>Kitasatosporales</taxon>
        <taxon>Streptomycetaceae</taxon>
        <taxon>Streptomyces</taxon>
    </lineage>
</organism>
<dbReference type="Pfam" id="PF08592">
    <property type="entry name" value="Anthrone_oxy"/>
    <property type="match status" value="1"/>
</dbReference>
<dbReference type="InterPro" id="IPR013901">
    <property type="entry name" value="Anthrone_oxy"/>
</dbReference>
<proteinExistence type="predicted"/>
<feature type="transmembrane region" description="Helical" evidence="1">
    <location>
        <begin position="143"/>
        <end position="162"/>
    </location>
</feature>
<protein>
    <submittedName>
        <fullName evidence="2">DUF1772 domain-containing protein</fullName>
    </submittedName>
</protein>
<feature type="transmembrane region" description="Helical" evidence="1">
    <location>
        <begin position="16"/>
        <end position="44"/>
    </location>
</feature>